<feature type="transmembrane region" description="Helical" evidence="1">
    <location>
        <begin position="35"/>
        <end position="58"/>
    </location>
</feature>
<keyword evidence="1" id="KW-0812">Transmembrane</keyword>
<keyword evidence="1" id="KW-0472">Membrane</keyword>
<accession>A0ABV2KV45</accession>
<gene>
    <name evidence="2" type="ORF">ABID56_001547</name>
</gene>
<evidence type="ECO:0000256" key="1">
    <source>
        <dbReference type="SAM" id="Phobius"/>
    </source>
</evidence>
<dbReference type="PROSITE" id="PS51257">
    <property type="entry name" value="PROKAR_LIPOPROTEIN"/>
    <property type="match status" value="1"/>
</dbReference>
<keyword evidence="1" id="KW-1133">Transmembrane helix</keyword>
<organism evidence="2 3">
    <name type="scientific">Alkalibacillus flavidus</name>
    <dbReference type="NCBI Taxonomy" id="546021"/>
    <lineage>
        <taxon>Bacteria</taxon>
        <taxon>Bacillati</taxon>
        <taxon>Bacillota</taxon>
        <taxon>Bacilli</taxon>
        <taxon>Bacillales</taxon>
        <taxon>Bacillaceae</taxon>
        <taxon>Alkalibacillus</taxon>
    </lineage>
</organism>
<evidence type="ECO:0000313" key="2">
    <source>
        <dbReference type="EMBL" id="MET3683452.1"/>
    </source>
</evidence>
<feature type="transmembrane region" description="Helical" evidence="1">
    <location>
        <begin position="7"/>
        <end position="29"/>
    </location>
</feature>
<sequence>MQEKVNVWSFILSVSCLLLYLAVAFSGWFSKSVFGVHPLAIVLCLTLFTFWFGLLGFSGVRNWKAMVRSVSTLAITLGLSAFLIYVLLFGSLLD</sequence>
<dbReference type="EMBL" id="JBEPMX010000007">
    <property type="protein sequence ID" value="MET3683452.1"/>
    <property type="molecule type" value="Genomic_DNA"/>
</dbReference>
<feature type="transmembrane region" description="Helical" evidence="1">
    <location>
        <begin position="70"/>
        <end position="93"/>
    </location>
</feature>
<dbReference type="Proteomes" id="UP001549167">
    <property type="component" value="Unassembled WGS sequence"/>
</dbReference>
<proteinExistence type="predicted"/>
<evidence type="ECO:0000313" key="3">
    <source>
        <dbReference type="Proteomes" id="UP001549167"/>
    </source>
</evidence>
<name>A0ABV2KV45_9BACI</name>
<keyword evidence="3" id="KW-1185">Reference proteome</keyword>
<comment type="caution">
    <text evidence="2">The sequence shown here is derived from an EMBL/GenBank/DDBJ whole genome shotgun (WGS) entry which is preliminary data.</text>
</comment>
<dbReference type="RefSeq" id="WP_377946616.1">
    <property type="nucleotide sequence ID" value="NZ_JBHTNB010000031.1"/>
</dbReference>
<reference evidence="2 3" key="1">
    <citation type="submission" date="2024-06" db="EMBL/GenBank/DDBJ databases">
        <title>Genomic Encyclopedia of Type Strains, Phase IV (KMG-IV): sequencing the most valuable type-strain genomes for metagenomic binning, comparative biology and taxonomic classification.</title>
        <authorList>
            <person name="Goeker M."/>
        </authorList>
    </citation>
    <scope>NUCLEOTIDE SEQUENCE [LARGE SCALE GENOMIC DNA]</scope>
    <source>
        <strain evidence="2 3">DSM 23520</strain>
    </source>
</reference>
<protein>
    <submittedName>
        <fullName evidence="2">Uncharacterized protein</fullName>
    </submittedName>
</protein>